<dbReference type="OrthoDB" id="429841at2759"/>
<organism evidence="18 19">
    <name type="scientific">Lasius niger</name>
    <name type="common">Black garden ant</name>
    <dbReference type="NCBI Taxonomy" id="67767"/>
    <lineage>
        <taxon>Eukaryota</taxon>
        <taxon>Metazoa</taxon>
        <taxon>Ecdysozoa</taxon>
        <taxon>Arthropoda</taxon>
        <taxon>Hexapoda</taxon>
        <taxon>Insecta</taxon>
        <taxon>Pterygota</taxon>
        <taxon>Neoptera</taxon>
        <taxon>Endopterygota</taxon>
        <taxon>Hymenoptera</taxon>
        <taxon>Apocrita</taxon>
        <taxon>Aculeata</taxon>
        <taxon>Formicoidea</taxon>
        <taxon>Formicidae</taxon>
        <taxon>Formicinae</taxon>
        <taxon>Lasius</taxon>
        <taxon>Lasius</taxon>
    </lineage>
</organism>
<keyword evidence="10" id="KW-0862">Zinc</keyword>
<dbReference type="PROSITE" id="PS52044">
    <property type="entry name" value="VLRF1"/>
    <property type="match status" value="1"/>
</dbReference>
<name>A0A0J7L5I0_LASNI</name>
<evidence type="ECO:0000256" key="15">
    <source>
        <dbReference type="SAM" id="Coils"/>
    </source>
</evidence>
<evidence type="ECO:0000256" key="7">
    <source>
        <dbReference type="ARBA" id="ARBA00022759"/>
    </source>
</evidence>
<comment type="similarity">
    <text evidence="2 14">Belongs to the ANKZF1/VMS1 family.</text>
</comment>
<reference evidence="18 19" key="1">
    <citation type="submission" date="2015-04" db="EMBL/GenBank/DDBJ databases">
        <title>Lasius niger genome sequencing.</title>
        <authorList>
            <person name="Konorov E.A."/>
            <person name="Nikitin M.A."/>
            <person name="Kirill M.V."/>
            <person name="Chang P."/>
        </authorList>
    </citation>
    <scope>NUCLEOTIDE SEQUENCE [LARGE SCALE GENOMIC DNA]</scope>
    <source>
        <tissue evidence="18">Whole</tissue>
    </source>
</reference>
<feature type="coiled-coil region" evidence="15">
    <location>
        <begin position="642"/>
        <end position="676"/>
    </location>
</feature>
<evidence type="ECO:0000256" key="9">
    <source>
        <dbReference type="ARBA" id="ARBA00022801"/>
    </source>
</evidence>
<protein>
    <submittedName>
        <fullName evidence="18">Ankyrin repeat and zinc finger domain-containing protein 1-like protein</fullName>
    </submittedName>
</protein>
<dbReference type="EMBL" id="LBMM01000688">
    <property type="protein sequence ID" value="KMQ97754.1"/>
    <property type="molecule type" value="Genomic_DNA"/>
</dbReference>
<evidence type="ECO:0000256" key="16">
    <source>
        <dbReference type="SAM" id="MobiDB-lite"/>
    </source>
</evidence>
<proteinExistence type="inferred from homology"/>
<evidence type="ECO:0000256" key="8">
    <source>
        <dbReference type="ARBA" id="ARBA00022771"/>
    </source>
</evidence>
<dbReference type="PANTHER" id="PTHR16036:SF2">
    <property type="entry name" value="TRNA ENDONUCLEASE ANKZF1"/>
    <property type="match status" value="1"/>
</dbReference>
<feature type="region of interest" description="Disordered" evidence="16">
    <location>
        <begin position="112"/>
        <end position="177"/>
    </location>
</feature>
<keyword evidence="9 14" id="KW-0378">Hydrolase</keyword>
<dbReference type="PaxDb" id="67767-A0A0J7L5I0"/>
<evidence type="ECO:0000256" key="5">
    <source>
        <dbReference type="ARBA" id="ARBA00022723"/>
    </source>
</evidence>
<evidence type="ECO:0000259" key="17">
    <source>
        <dbReference type="PROSITE" id="PS52044"/>
    </source>
</evidence>
<keyword evidence="8" id="KW-0863">Zinc-finger</keyword>
<dbReference type="SUPFAM" id="SSF48403">
    <property type="entry name" value="Ankyrin repeat"/>
    <property type="match status" value="1"/>
</dbReference>
<keyword evidence="12 15" id="KW-0175">Coiled coil</keyword>
<comment type="domain">
    <text evidence="14">The VLRF1 domain mediates binding to the 60S ribosomal subunit.</text>
</comment>
<keyword evidence="4 14" id="KW-0540">Nuclease</keyword>
<dbReference type="InterPro" id="IPR047139">
    <property type="entry name" value="ANKZ1/VMS1"/>
</dbReference>
<evidence type="ECO:0000256" key="11">
    <source>
        <dbReference type="ARBA" id="ARBA00023043"/>
    </source>
</evidence>
<evidence type="ECO:0000256" key="3">
    <source>
        <dbReference type="ARBA" id="ARBA00022490"/>
    </source>
</evidence>
<sequence length="746" mass="85061">MANETHSLCQQGAAKEVDHQTYKIHDSDDFDRITKGIKVARCMQSPSPYVPDSEQELSQLVVSDSLCCSHCNAEFEDKPQQRLHYKLDWHRYNLKQHLNGLKSINEDNFNRMVGEGDMSSLSGSEAESENEDDAGTSETRASSNEATKNESASKSGTAAVNKSRKTSERRGRVIESDISDTECNEEISKERKLQVVASRHTKVFFENQDGNIFSIYRCLLHHKKDIPEKDSEMITQALDSGRTTKWTVIMVGGGHFAAAVFQNGEPIVHKTFHSYTVRAKQGFAQSSRTNGNHAKSAGASLRRYNEASLIQHVQEILESWSAHINNSSAVLYRAVGPHNRTVLFGGKNPPLDKNDFRIRPLPFPTRRATFREVKRVYDILSTMEIYGSAADFTDCFPNSPRQPMRKKVSRPEIMSEIPEGDVLVEYIIVRLAQSSSDSELDGKLPLDVPLIVQDFQVDFCESLQAFQDTVPKYMKNKKAHRQKKKVKKEAQIINEVLLDARTKLWTACKQGDNDLLSSVIDDLLTKIKECEKEQNKKDIAINDTTSNDTSVNTDDVAKLVNDTNEDGNTMLHLAALGGYCEQVWLLLEIGSDPCNKNKKLQTPYAAANDKKTRNTFRRFMEANPDKFNYQKSQIPGPLSDEIEQAEVEKKRQQRKLKRFKEKIKRKEFELKKQEENEKQRFLNLSDKEKRALVAQNRMLSEGYSVISRCFQCAIDMTNKEPFEYNANRFCSMPCLKEHRLHNKYVI</sequence>
<evidence type="ECO:0000256" key="4">
    <source>
        <dbReference type="ARBA" id="ARBA00022722"/>
    </source>
</evidence>
<dbReference type="AlphaFoldDB" id="A0A0J7L5I0"/>
<comment type="subcellular location">
    <subcellularLocation>
        <location evidence="1">Cytoplasm</location>
    </subcellularLocation>
</comment>
<feature type="repeat" description="ANK" evidence="13">
    <location>
        <begin position="566"/>
        <end position="598"/>
    </location>
</feature>
<feature type="compositionally biased region" description="Acidic residues" evidence="16">
    <location>
        <begin position="126"/>
        <end position="135"/>
    </location>
</feature>
<keyword evidence="7 14" id="KW-0255">Endonuclease</keyword>
<evidence type="ECO:0000313" key="19">
    <source>
        <dbReference type="Proteomes" id="UP000036403"/>
    </source>
</evidence>
<keyword evidence="5" id="KW-0479">Metal-binding</keyword>
<dbReference type="InterPro" id="IPR041175">
    <property type="entry name" value="VLRF1/Vms1"/>
</dbReference>
<evidence type="ECO:0000256" key="1">
    <source>
        <dbReference type="ARBA" id="ARBA00004496"/>
    </source>
</evidence>
<dbReference type="PROSITE" id="PS00028">
    <property type="entry name" value="ZINC_FINGER_C2H2_1"/>
    <property type="match status" value="1"/>
</dbReference>
<dbReference type="STRING" id="67767.A0A0J7L5I0"/>
<dbReference type="PROSITE" id="PS50088">
    <property type="entry name" value="ANK_REPEAT"/>
    <property type="match status" value="1"/>
</dbReference>
<dbReference type="GO" id="GO:0016787">
    <property type="term" value="F:hydrolase activity"/>
    <property type="evidence" value="ECO:0007669"/>
    <property type="project" value="UniProtKB-KW"/>
</dbReference>
<dbReference type="InterPro" id="IPR002110">
    <property type="entry name" value="Ankyrin_rpt"/>
</dbReference>
<evidence type="ECO:0000256" key="13">
    <source>
        <dbReference type="PROSITE-ProRule" id="PRU00023"/>
    </source>
</evidence>
<evidence type="ECO:0000313" key="18">
    <source>
        <dbReference type="EMBL" id="KMQ97754.1"/>
    </source>
</evidence>
<evidence type="ECO:0000256" key="12">
    <source>
        <dbReference type="ARBA" id="ARBA00023054"/>
    </source>
</evidence>
<dbReference type="GO" id="GO:0008270">
    <property type="term" value="F:zinc ion binding"/>
    <property type="evidence" value="ECO:0007669"/>
    <property type="project" value="UniProtKB-KW"/>
</dbReference>
<gene>
    <name evidence="18" type="ORF">RF55_1908</name>
</gene>
<comment type="caution">
    <text evidence="18">The sequence shown here is derived from an EMBL/GenBank/DDBJ whole genome shotgun (WGS) entry which is preliminary data.</text>
</comment>
<keyword evidence="19" id="KW-1185">Reference proteome</keyword>
<dbReference type="GO" id="GO:0036503">
    <property type="term" value="P:ERAD pathway"/>
    <property type="evidence" value="ECO:0007669"/>
    <property type="project" value="TreeGrafter"/>
</dbReference>
<accession>A0A0J7L5I0</accession>
<dbReference type="Proteomes" id="UP000036403">
    <property type="component" value="Unassembled WGS sequence"/>
</dbReference>
<feature type="compositionally biased region" description="Basic and acidic residues" evidence="16">
    <location>
        <begin position="165"/>
        <end position="175"/>
    </location>
</feature>
<keyword evidence="3 14" id="KW-0963">Cytoplasm</keyword>
<dbReference type="InterPro" id="IPR036770">
    <property type="entry name" value="Ankyrin_rpt-contain_sf"/>
</dbReference>
<dbReference type="InterPro" id="IPR013087">
    <property type="entry name" value="Znf_C2H2_type"/>
</dbReference>
<dbReference type="GO" id="GO:0005737">
    <property type="term" value="C:cytoplasm"/>
    <property type="evidence" value="ECO:0007669"/>
    <property type="project" value="UniProtKB-SubCell"/>
</dbReference>
<keyword evidence="6" id="KW-0677">Repeat</keyword>
<feature type="active site" evidence="14">
    <location>
        <position position="285"/>
    </location>
</feature>
<dbReference type="Gene3D" id="1.25.40.20">
    <property type="entry name" value="Ankyrin repeat-containing domain"/>
    <property type="match status" value="1"/>
</dbReference>
<dbReference type="GO" id="GO:0004519">
    <property type="term" value="F:endonuclease activity"/>
    <property type="evidence" value="ECO:0007669"/>
    <property type="project" value="UniProtKB-KW"/>
</dbReference>
<keyword evidence="11 13" id="KW-0040">ANK repeat</keyword>
<evidence type="ECO:0000256" key="14">
    <source>
        <dbReference type="PROSITE-ProRule" id="PRU01389"/>
    </source>
</evidence>
<evidence type="ECO:0000256" key="2">
    <source>
        <dbReference type="ARBA" id="ARBA00009262"/>
    </source>
</evidence>
<dbReference type="Pfam" id="PF18826">
    <property type="entry name" value="bVLRF1"/>
    <property type="match status" value="1"/>
</dbReference>
<feature type="compositionally biased region" description="Polar residues" evidence="16">
    <location>
        <begin position="136"/>
        <end position="160"/>
    </location>
</feature>
<dbReference type="PANTHER" id="PTHR16036">
    <property type="entry name" value="ANKYRIN REPEAT AND ZINC FINGER DOMAIN-CONTAINING PROTEIN 1"/>
    <property type="match status" value="1"/>
</dbReference>
<feature type="domain" description="VLRF1" evidence="17">
    <location>
        <begin position="242"/>
        <end position="383"/>
    </location>
</feature>
<evidence type="ECO:0000256" key="10">
    <source>
        <dbReference type="ARBA" id="ARBA00022833"/>
    </source>
</evidence>
<evidence type="ECO:0000256" key="6">
    <source>
        <dbReference type="ARBA" id="ARBA00022737"/>
    </source>
</evidence>
<dbReference type="Pfam" id="PF18716">
    <property type="entry name" value="VATC"/>
    <property type="match status" value="1"/>
</dbReference>
<dbReference type="InterPro" id="IPR041540">
    <property type="entry name" value="VATC"/>
</dbReference>
<dbReference type="PROSITE" id="PS50297">
    <property type="entry name" value="ANK_REP_REGION"/>
    <property type="match status" value="1"/>
</dbReference>